<dbReference type="KEGG" id="tsn:W908_02565"/>
<evidence type="ECO:0000313" key="2">
    <source>
        <dbReference type="Proteomes" id="UP000068905"/>
    </source>
</evidence>
<keyword evidence="2" id="KW-1185">Reference proteome</keyword>
<evidence type="ECO:0000313" key="1">
    <source>
        <dbReference type="EMBL" id="ALE02629.1"/>
    </source>
</evidence>
<protein>
    <submittedName>
        <fullName evidence="1">Uncharacterized protein</fullName>
    </submittedName>
</protein>
<sequence>MTSGLYVEFMIFMSSGSTVANGKHINIGKILASRSFLQLESENAKVARIVWFIGILFMINLN</sequence>
<proteinExistence type="predicted"/>
<organism evidence="1 2">
    <name type="scientific">Candidatus Pseudothioglobus singularis PS1</name>
    <dbReference type="NCBI Taxonomy" id="1125411"/>
    <lineage>
        <taxon>Bacteria</taxon>
        <taxon>Pseudomonadati</taxon>
        <taxon>Pseudomonadota</taxon>
        <taxon>Gammaproteobacteria</taxon>
        <taxon>Candidatus Pseudothioglobaceae</taxon>
        <taxon>Candidatus Pseudothioglobus</taxon>
    </lineage>
</organism>
<dbReference type="Proteomes" id="UP000068905">
    <property type="component" value="Chromosome"/>
</dbReference>
<dbReference type="EMBL" id="CP006911">
    <property type="protein sequence ID" value="ALE02629.1"/>
    <property type="molecule type" value="Genomic_DNA"/>
</dbReference>
<accession>A0A0M4M483</accession>
<gene>
    <name evidence="1" type="ORF">W908_02565</name>
</gene>
<reference evidence="1 2" key="1">
    <citation type="journal article" date="2015" name="Genome Announc.">
        <title>Genome Sequence of 'Candidatus Thioglobus singularis' Strain PS1, a Mixotroph from the SUP05 Clade of Marine Gammaproteobacteria.</title>
        <authorList>
            <person name="Marshall K.T."/>
            <person name="Morris R.M."/>
        </authorList>
    </citation>
    <scope>NUCLEOTIDE SEQUENCE [LARGE SCALE GENOMIC DNA]</scope>
    <source>
        <strain evidence="1 2">PS1</strain>
    </source>
</reference>
<dbReference type="AlphaFoldDB" id="A0A0M4M483"/>
<name>A0A0M4M483_9GAMM</name>